<dbReference type="EMBL" id="JAPFFF010000013">
    <property type="protein sequence ID" value="KAK8871788.1"/>
    <property type="molecule type" value="Genomic_DNA"/>
</dbReference>
<protein>
    <submittedName>
        <fullName evidence="1">Uncharacterized protein</fullName>
    </submittedName>
</protein>
<sequence length="189" mass="22158">MSKISYRILSIDFNQSILYQIRKFSLFRLNLTQKPSFVAEEYFINKIDHFKNINHEFIIDDFTNNIDRLSMTIRYIDKQYTSSGISNSDCFQFIKNSNKIPEYQMRSNNNIVNFIEPKFSLIGCYTINLKEIKRGIENSLRVEILSRYNNQIIGYANLKIFISNIPSFITPPLKVEKPNNCSIVNASII</sequence>
<gene>
    <name evidence="1" type="ORF">M9Y10_007529</name>
</gene>
<organism evidence="1 2">
    <name type="scientific">Tritrichomonas musculus</name>
    <dbReference type="NCBI Taxonomy" id="1915356"/>
    <lineage>
        <taxon>Eukaryota</taxon>
        <taxon>Metamonada</taxon>
        <taxon>Parabasalia</taxon>
        <taxon>Tritrichomonadida</taxon>
        <taxon>Tritrichomonadidae</taxon>
        <taxon>Tritrichomonas</taxon>
    </lineage>
</organism>
<dbReference type="Proteomes" id="UP001470230">
    <property type="component" value="Unassembled WGS sequence"/>
</dbReference>
<accession>A0ABR2J1L1</accession>
<evidence type="ECO:0000313" key="2">
    <source>
        <dbReference type="Proteomes" id="UP001470230"/>
    </source>
</evidence>
<reference evidence="1 2" key="1">
    <citation type="submission" date="2024-04" db="EMBL/GenBank/DDBJ databases">
        <title>Tritrichomonas musculus Genome.</title>
        <authorList>
            <person name="Alves-Ferreira E."/>
            <person name="Grigg M."/>
            <person name="Lorenzi H."/>
            <person name="Galac M."/>
        </authorList>
    </citation>
    <scope>NUCLEOTIDE SEQUENCE [LARGE SCALE GENOMIC DNA]</scope>
    <source>
        <strain evidence="1 2">EAF2021</strain>
    </source>
</reference>
<proteinExistence type="predicted"/>
<evidence type="ECO:0000313" key="1">
    <source>
        <dbReference type="EMBL" id="KAK8871788.1"/>
    </source>
</evidence>
<name>A0ABR2J1L1_9EUKA</name>
<comment type="caution">
    <text evidence="1">The sequence shown here is derived from an EMBL/GenBank/DDBJ whole genome shotgun (WGS) entry which is preliminary data.</text>
</comment>
<keyword evidence="2" id="KW-1185">Reference proteome</keyword>